<evidence type="ECO:0000313" key="1">
    <source>
        <dbReference type="EMBL" id="ACD64979.1"/>
    </source>
</evidence>
<name>B3G0G5_9ASPA</name>
<dbReference type="GO" id="GO:0005634">
    <property type="term" value="C:nucleus"/>
    <property type="evidence" value="ECO:0007669"/>
    <property type="project" value="TreeGrafter"/>
</dbReference>
<sequence length="235" mass="27012">MLGSVILQSPPSSTVPFESSSFVDVGRSRSARFVCNAQRSSASIPKLEPFSRSRIDRRMQEPSFLKKCENDLTEYCSILEGDESYSCWRAYFELKDLEKEMPKDDVEKFVRQTGGRKSLIECLHGLTALEKKAKNKQKRAAVIAEEERHEPPRVPDGLPKTREVLEEEERARMPDSPFTRLLRSMGRHPAWYSEAPDHETDDALSSPIINCKCYIFLYWSSCLLGDTRIYFYIGL</sequence>
<dbReference type="GO" id="GO:0010183">
    <property type="term" value="P:pollen tube guidance"/>
    <property type="evidence" value="ECO:0007669"/>
    <property type="project" value="InterPro"/>
</dbReference>
<dbReference type="GO" id="GO:0005829">
    <property type="term" value="C:cytosol"/>
    <property type="evidence" value="ECO:0007669"/>
    <property type="project" value="TreeGrafter"/>
</dbReference>
<dbReference type="InterPro" id="IPR037502">
    <property type="entry name" value="CBP1"/>
</dbReference>
<dbReference type="PANTHER" id="PTHR36345:SF1">
    <property type="entry name" value="CCG-BINDING PROTEIN 1"/>
    <property type="match status" value="1"/>
</dbReference>
<proteinExistence type="evidence at transcript level"/>
<reference evidence="1" key="1">
    <citation type="submission" date="2008-03" db="EMBL/GenBank/DDBJ databases">
        <title>Expressed sequence tags analysis of ethrel-induced Ophiopogon japonicus (L.f.) KerGawl SSH cDNA library.</title>
        <authorList>
            <person name="Han L.-B."/>
            <person name="Liu J."/>
            <person name="Zeng H.-M."/>
        </authorList>
    </citation>
    <scope>NUCLEOTIDE SEQUENCE</scope>
</reference>
<organism evidence="1">
    <name type="scientific">Ophiopogon japonicus</name>
    <dbReference type="NCBI Taxonomy" id="100506"/>
    <lineage>
        <taxon>Eukaryota</taxon>
        <taxon>Viridiplantae</taxon>
        <taxon>Streptophyta</taxon>
        <taxon>Embryophyta</taxon>
        <taxon>Tracheophyta</taxon>
        <taxon>Spermatophyta</taxon>
        <taxon>Magnoliopsida</taxon>
        <taxon>Liliopsida</taxon>
        <taxon>Asparagales</taxon>
        <taxon>Asparagaceae</taxon>
        <taxon>Nolinoideae</taxon>
        <taxon>Ophiopogon</taxon>
    </lineage>
</organism>
<dbReference type="AlphaFoldDB" id="B3G0G5"/>
<dbReference type="GO" id="GO:0036033">
    <property type="term" value="F:mediator complex binding"/>
    <property type="evidence" value="ECO:0007669"/>
    <property type="project" value="InterPro"/>
</dbReference>
<accession>B3G0G5</accession>
<dbReference type="EMBL" id="EU581897">
    <property type="protein sequence ID" value="ACD64979.1"/>
    <property type="molecule type" value="mRNA"/>
</dbReference>
<dbReference type="PANTHER" id="PTHR36345">
    <property type="entry name" value="CCG-BINDING PROTEIN 1"/>
    <property type="match status" value="1"/>
</dbReference>
<protein>
    <recommendedName>
        <fullName evidence="2">CCG-binding protein 1</fullName>
    </recommendedName>
</protein>
<evidence type="ECO:0008006" key="2">
    <source>
        <dbReference type="Google" id="ProtNLM"/>
    </source>
</evidence>